<dbReference type="OrthoDB" id="5957557at2"/>
<dbReference type="InterPro" id="IPR058058">
    <property type="entry name" value="CBU_0592-like"/>
</dbReference>
<dbReference type="AlphaFoldDB" id="A0A4S3KN85"/>
<dbReference type="STRING" id="993689.GCA_002077135_01890"/>
<dbReference type="NCBIfam" id="NF047864">
    <property type="entry name" value="CBU_0592_membra"/>
    <property type="match status" value="1"/>
</dbReference>
<evidence type="ECO:0000313" key="4">
    <source>
        <dbReference type="Proteomes" id="UP000307749"/>
    </source>
</evidence>
<dbReference type="EMBL" id="MWQO01000028">
    <property type="protein sequence ID" value="THD10407.1"/>
    <property type="molecule type" value="Genomic_DNA"/>
</dbReference>
<feature type="transmembrane region" description="Helical" evidence="1">
    <location>
        <begin position="6"/>
        <end position="24"/>
    </location>
</feature>
<evidence type="ECO:0000313" key="3">
    <source>
        <dbReference type="EMBL" id="THD10407.1"/>
    </source>
</evidence>
<feature type="domain" description="CBU-0592-like" evidence="2">
    <location>
        <begin position="6"/>
        <end position="81"/>
    </location>
</feature>
<name>A0A4S3KN85_9GAMM</name>
<keyword evidence="4" id="KW-1185">Reference proteome</keyword>
<comment type="caution">
    <text evidence="3">The sequence shown here is derived from an EMBL/GenBank/DDBJ whole genome shotgun (WGS) entry which is preliminary data.</text>
</comment>
<organism evidence="3 4">
    <name type="scientific">Metallibacterium scheffleri</name>
    <dbReference type="NCBI Taxonomy" id="993689"/>
    <lineage>
        <taxon>Bacteria</taxon>
        <taxon>Pseudomonadati</taxon>
        <taxon>Pseudomonadota</taxon>
        <taxon>Gammaproteobacteria</taxon>
        <taxon>Lysobacterales</taxon>
        <taxon>Rhodanobacteraceae</taxon>
        <taxon>Metallibacterium</taxon>
    </lineage>
</organism>
<accession>A0A4S3KN85</accession>
<sequence length="89" mass="10048">MTLQWFDWVGFAGVALIVVAYFLVQAGRLRGDSMSNQVLNALGALAVMVSLVFGTFNFPAFVLEAIWLAVSVYGMIWGARRRRRSRMFR</sequence>
<evidence type="ECO:0000256" key="1">
    <source>
        <dbReference type="SAM" id="Phobius"/>
    </source>
</evidence>
<dbReference type="Pfam" id="PF26604">
    <property type="entry name" value="CBU_0592"/>
    <property type="match status" value="1"/>
</dbReference>
<keyword evidence="1" id="KW-1133">Transmembrane helix</keyword>
<feature type="transmembrane region" description="Helical" evidence="1">
    <location>
        <begin position="60"/>
        <end position="79"/>
    </location>
</feature>
<gene>
    <name evidence="3" type="ORF">B1806_08555</name>
</gene>
<reference evidence="3 4" key="1">
    <citation type="submission" date="2017-02" db="EMBL/GenBank/DDBJ databases">
        <title>Whole genome sequencing of Metallibacterium scheffleri DSM 24874 (T).</title>
        <authorList>
            <person name="Kumar S."/>
            <person name="Patil P."/>
            <person name="Patil P.B."/>
        </authorList>
    </citation>
    <scope>NUCLEOTIDE SEQUENCE [LARGE SCALE GENOMIC DNA]</scope>
    <source>
        <strain evidence="3 4">DSM 24874</strain>
    </source>
</reference>
<evidence type="ECO:0000259" key="2">
    <source>
        <dbReference type="Pfam" id="PF26604"/>
    </source>
</evidence>
<dbReference type="Proteomes" id="UP000307749">
    <property type="component" value="Unassembled WGS sequence"/>
</dbReference>
<dbReference type="RefSeq" id="WP_081127192.1">
    <property type="nucleotide sequence ID" value="NZ_DAHXOC010000005.1"/>
</dbReference>
<protein>
    <recommendedName>
        <fullName evidence="2">CBU-0592-like domain-containing protein</fullName>
    </recommendedName>
</protein>
<keyword evidence="1" id="KW-0472">Membrane</keyword>
<keyword evidence="1" id="KW-0812">Transmembrane</keyword>
<proteinExistence type="predicted"/>
<feature type="transmembrane region" description="Helical" evidence="1">
    <location>
        <begin position="36"/>
        <end position="54"/>
    </location>
</feature>